<dbReference type="InterPro" id="IPR041657">
    <property type="entry name" value="HTH_17"/>
</dbReference>
<dbReference type="InterPro" id="IPR009061">
    <property type="entry name" value="DNA-bd_dom_put_sf"/>
</dbReference>
<sequence length="67" mass="8158">MREKKVLNEEEDKKKIYSVNEIAEYLGVSMDCIYAMVREQQIPYVRIRRRILFHRELIEEWVKKGGV</sequence>
<dbReference type="NCBIfam" id="TIGR01764">
    <property type="entry name" value="excise"/>
    <property type="match status" value="1"/>
</dbReference>
<dbReference type="EMBL" id="WHNZ01000013">
    <property type="protein sequence ID" value="NOU99507.1"/>
    <property type="molecule type" value="Genomic_DNA"/>
</dbReference>
<keyword evidence="3" id="KW-1185">Reference proteome</keyword>
<organism evidence="2 3">
    <name type="scientific">Paenibacillus planticolens</name>
    <dbReference type="NCBI Taxonomy" id="2654976"/>
    <lineage>
        <taxon>Bacteria</taxon>
        <taxon>Bacillati</taxon>
        <taxon>Bacillota</taxon>
        <taxon>Bacilli</taxon>
        <taxon>Bacillales</taxon>
        <taxon>Paenibacillaceae</taxon>
        <taxon>Paenibacillus</taxon>
    </lineage>
</organism>
<proteinExistence type="predicted"/>
<evidence type="ECO:0000259" key="1">
    <source>
        <dbReference type="Pfam" id="PF12728"/>
    </source>
</evidence>
<dbReference type="Proteomes" id="UP000618579">
    <property type="component" value="Unassembled WGS sequence"/>
</dbReference>
<reference evidence="2 3" key="1">
    <citation type="submission" date="2019-10" db="EMBL/GenBank/DDBJ databases">
        <title>Description of Paenibacillus pedi sp. nov.</title>
        <authorList>
            <person name="Carlier A."/>
            <person name="Qi S."/>
        </authorList>
    </citation>
    <scope>NUCLEOTIDE SEQUENCE [LARGE SCALE GENOMIC DNA]</scope>
    <source>
        <strain evidence="2 3">LMG 31457</strain>
    </source>
</reference>
<evidence type="ECO:0000313" key="3">
    <source>
        <dbReference type="Proteomes" id="UP000618579"/>
    </source>
</evidence>
<gene>
    <name evidence="2" type="ORF">GC097_05640</name>
</gene>
<dbReference type="InterPro" id="IPR010093">
    <property type="entry name" value="SinI_DNA-bd"/>
</dbReference>
<comment type="caution">
    <text evidence="2">The sequence shown here is derived from an EMBL/GenBank/DDBJ whole genome shotgun (WGS) entry which is preliminary data.</text>
</comment>
<protein>
    <submittedName>
        <fullName evidence="2">Helix-turn-helix domain-containing protein</fullName>
    </submittedName>
</protein>
<dbReference type="SUPFAM" id="SSF46955">
    <property type="entry name" value="Putative DNA-binding domain"/>
    <property type="match status" value="1"/>
</dbReference>
<dbReference type="Pfam" id="PF12728">
    <property type="entry name" value="HTH_17"/>
    <property type="match status" value="1"/>
</dbReference>
<feature type="domain" description="Helix-turn-helix" evidence="1">
    <location>
        <begin position="17"/>
        <end position="64"/>
    </location>
</feature>
<accession>A0ABX1ZKQ3</accession>
<name>A0ABX1ZKQ3_9BACL</name>
<evidence type="ECO:0000313" key="2">
    <source>
        <dbReference type="EMBL" id="NOU99507.1"/>
    </source>
</evidence>